<dbReference type="Proteomes" id="UP000800036">
    <property type="component" value="Unassembled WGS sequence"/>
</dbReference>
<feature type="signal peptide" evidence="1">
    <location>
        <begin position="1"/>
        <end position="20"/>
    </location>
</feature>
<protein>
    <submittedName>
        <fullName evidence="2">Uncharacterized protein</fullName>
    </submittedName>
</protein>
<evidence type="ECO:0000313" key="2">
    <source>
        <dbReference type="EMBL" id="KAF1967631.1"/>
    </source>
</evidence>
<gene>
    <name evidence="2" type="ORF">BU23DRAFT_288706</name>
</gene>
<evidence type="ECO:0000313" key="3">
    <source>
        <dbReference type="Proteomes" id="UP000800036"/>
    </source>
</evidence>
<keyword evidence="1" id="KW-0732">Signal</keyword>
<dbReference type="AlphaFoldDB" id="A0A6A5URQ1"/>
<proteinExistence type="predicted"/>
<sequence>MSRIKRVFILLKALLKNAGGGGDRNDVMCSEMFCYFVGLRMRAIAFNKYMESLIVLLLSKNILCEEVRVRLNMREANI</sequence>
<organism evidence="2 3">
    <name type="scientific">Bimuria novae-zelandiae CBS 107.79</name>
    <dbReference type="NCBI Taxonomy" id="1447943"/>
    <lineage>
        <taxon>Eukaryota</taxon>
        <taxon>Fungi</taxon>
        <taxon>Dikarya</taxon>
        <taxon>Ascomycota</taxon>
        <taxon>Pezizomycotina</taxon>
        <taxon>Dothideomycetes</taxon>
        <taxon>Pleosporomycetidae</taxon>
        <taxon>Pleosporales</taxon>
        <taxon>Massarineae</taxon>
        <taxon>Didymosphaeriaceae</taxon>
        <taxon>Bimuria</taxon>
    </lineage>
</organism>
<feature type="chain" id="PRO_5025488074" evidence="1">
    <location>
        <begin position="21"/>
        <end position="78"/>
    </location>
</feature>
<evidence type="ECO:0000256" key="1">
    <source>
        <dbReference type="SAM" id="SignalP"/>
    </source>
</evidence>
<accession>A0A6A5URQ1</accession>
<dbReference type="EMBL" id="ML976730">
    <property type="protein sequence ID" value="KAF1967631.1"/>
    <property type="molecule type" value="Genomic_DNA"/>
</dbReference>
<reference evidence="2" key="1">
    <citation type="journal article" date="2020" name="Stud. Mycol.">
        <title>101 Dothideomycetes genomes: a test case for predicting lifestyles and emergence of pathogens.</title>
        <authorList>
            <person name="Haridas S."/>
            <person name="Albert R."/>
            <person name="Binder M."/>
            <person name="Bloem J."/>
            <person name="Labutti K."/>
            <person name="Salamov A."/>
            <person name="Andreopoulos B."/>
            <person name="Baker S."/>
            <person name="Barry K."/>
            <person name="Bills G."/>
            <person name="Bluhm B."/>
            <person name="Cannon C."/>
            <person name="Castanera R."/>
            <person name="Culley D."/>
            <person name="Daum C."/>
            <person name="Ezra D."/>
            <person name="Gonzalez J."/>
            <person name="Henrissat B."/>
            <person name="Kuo A."/>
            <person name="Liang C."/>
            <person name="Lipzen A."/>
            <person name="Lutzoni F."/>
            <person name="Magnuson J."/>
            <person name="Mondo S."/>
            <person name="Nolan M."/>
            <person name="Ohm R."/>
            <person name="Pangilinan J."/>
            <person name="Park H.-J."/>
            <person name="Ramirez L."/>
            <person name="Alfaro M."/>
            <person name="Sun H."/>
            <person name="Tritt A."/>
            <person name="Yoshinaga Y."/>
            <person name="Zwiers L.-H."/>
            <person name="Turgeon B."/>
            <person name="Goodwin S."/>
            <person name="Spatafora J."/>
            <person name="Crous P."/>
            <person name="Grigoriev I."/>
        </authorList>
    </citation>
    <scope>NUCLEOTIDE SEQUENCE</scope>
    <source>
        <strain evidence="2">CBS 107.79</strain>
    </source>
</reference>
<name>A0A6A5URQ1_9PLEO</name>
<keyword evidence="3" id="KW-1185">Reference proteome</keyword>